<protein>
    <submittedName>
        <fullName evidence="1">Uncharacterized protein</fullName>
    </submittedName>
</protein>
<name>A0ACB9AYD4_ARCLA</name>
<dbReference type="Proteomes" id="UP001055879">
    <property type="component" value="Linkage Group LG07"/>
</dbReference>
<gene>
    <name evidence="1" type="ORF">L6452_21446</name>
</gene>
<evidence type="ECO:0000313" key="2">
    <source>
        <dbReference type="Proteomes" id="UP001055879"/>
    </source>
</evidence>
<comment type="caution">
    <text evidence="1">The sequence shown here is derived from an EMBL/GenBank/DDBJ whole genome shotgun (WGS) entry which is preliminary data.</text>
</comment>
<dbReference type="EMBL" id="CM042053">
    <property type="protein sequence ID" value="KAI3714491.1"/>
    <property type="molecule type" value="Genomic_DNA"/>
</dbReference>
<reference evidence="1 2" key="2">
    <citation type="journal article" date="2022" name="Mol. Ecol. Resour.">
        <title>The genomes of chicory, endive, great burdock and yacon provide insights into Asteraceae paleo-polyploidization history and plant inulin production.</title>
        <authorList>
            <person name="Fan W."/>
            <person name="Wang S."/>
            <person name="Wang H."/>
            <person name="Wang A."/>
            <person name="Jiang F."/>
            <person name="Liu H."/>
            <person name="Zhao H."/>
            <person name="Xu D."/>
            <person name="Zhang Y."/>
        </authorList>
    </citation>
    <scope>NUCLEOTIDE SEQUENCE [LARGE SCALE GENOMIC DNA]</scope>
    <source>
        <strain evidence="2">cv. Niubang</strain>
    </source>
</reference>
<accession>A0ACB9AYD4</accession>
<organism evidence="1 2">
    <name type="scientific">Arctium lappa</name>
    <name type="common">Greater burdock</name>
    <name type="synonym">Lappa major</name>
    <dbReference type="NCBI Taxonomy" id="4217"/>
    <lineage>
        <taxon>Eukaryota</taxon>
        <taxon>Viridiplantae</taxon>
        <taxon>Streptophyta</taxon>
        <taxon>Embryophyta</taxon>
        <taxon>Tracheophyta</taxon>
        <taxon>Spermatophyta</taxon>
        <taxon>Magnoliopsida</taxon>
        <taxon>eudicotyledons</taxon>
        <taxon>Gunneridae</taxon>
        <taxon>Pentapetalae</taxon>
        <taxon>asterids</taxon>
        <taxon>campanulids</taxon>
        <taxon>Asterales</taxon>
        <taxon>Asteraceae</taxon>
        <taxon>Carduoideae</taxon>
        <taxon>Cardueae</taxon>
        <taxon>Arctiinae</taxon>
        <taxon>Arctium</taxon>
    </lineage>
</organism>
<evidence type="ECO:0000313" key="1">
    <source>
        <dbReference type="EMBL" id="KAI3714491.1"/>
    </source>
</evidence>
<reference evidence="2" key="1">
    <citation type="journal article" date="2022" name="Mol. Ecol. Resour.">
        <title>The genomes of chicory, endive, great burdock and yacon provide insights into Asteraceae palaeo-polyploidization history and plant inulin production.</title>
        <authorList>
            <person name="Fan W."/>
            <person name="Wang S."/>
            <person name="Wang H."/>
            <person name="Wang A."/>
            <person name="Jiang F."/>
            <person name="Liu H."/>
            <person name="Zhao H."/>
            <person name="Xu D."/>
            <person name="Zhang Y."/>
        </authorList>
    </citation>
    <scope>NUCLEOTIDE SEQUENCE [LARGE SCALE GENOMIC DNA]</scope>
    <source>
        <strain evidence="2">cv. Niubang</strain>
    </source>
</reference>
<keyword evidence="2" id="KW-1185">Reference proteome</keyword>
<proteinExistence type="predicted"/>
<sequence>MIVDALSLVLQVTNFIQEWIVGGHLSFSYCVSILIATKTAFTNSNPFGFWIFLHFRYWSERQCCWIKNSNLLSSVSKHCA</sequence>